<sequence length="104" mass="11153">MSETEVAPEAAATDPALDPVLSSEERDYAEDLRRAEPNPPQTVARTDDPNTSVDLGYMEDREAEHDAEELRSGIEASAVDPLEADRKVEQRPGPSAGPLPGDAP</sequence>
<dbReference type="Proteomes" id="UP000620075">
    <property type="component" value="Unassembled WGS sequence"/>
</dbReference>
<evidence type="ECO:0000313" key="2">
    <source>
        <dbReference type="EMBL" id="MBJ7603984.1"/>
    </source>
</evidence>
<feature type="compositionally biased region" description="Basic and acidic residues" evidence="1">
    <location>
        <begin position="58"/>
        <end position="72"/>
    </location>
</feature>
<evidence type="ECO:0000256" key="1">
    <source>
        <dbReference type="SAM" id="MobiDB-lite"/>
    </source>
</evidence>
<reference evidence="2 3" key="1">
    <citation type="submission" date="2020-10" db="EMBL/GenBank/DDBJ databases">
        <title>Ca. Dormibacterota MAGs.</title>
        <authorList>
            <person name="Montgomery K."/>
        </authorList>
    </citation>
    <scope>NUCLEOTIDE SEQUENCE [LARGE SCALE GENOMIC DNA]</scope>
    <source>
        <strain evidence="2">SC8811_S16_3</strain>
    </source>
</reference>
<evidence type="ECO:0000313" key="3">
    <source>
        <dbReference type="Proteomes" id="UP000620075"/>
    </source>
</evidence>
<feature type="region of interest" description="Disordered" evidence="1">
    <location>
        <begin position="1"/>
        <end position="104"/>
    </location>
</feature>
<comment type="caution">
    <text evidence="2">The sequence shown here is derived from an EMBL/GenBank/DDBJ whole genome shotgun (WGS) entry which is preliminary data.</text>
</comment>
<proteinExistence type="predicted"/>
<evidence type="ECO:0008006" key="4">
    <source>
        <dbReference type="Google" id="ProtNLM"/>
    </source>
</evidence>
<dbReference type="EMBL" id="JAEKNQ010000048">
    <property type="protein sequence ID" value="MBJ7603984.1"/>
    <property type="molecule type" value="Genomic_DNA"/>
</dbReference>
<gene>
    <name evidence="2" type="ORF">JF888_12440</name>
</gene>
<organism evidence="2 3">
    <name type="scientific">Candidatus Dormiibacter inghamiae</name>
    <dbReference type="NCBI Taxonomy" id="3127013"/>
    <lineage>
        <taxon>Bacteria</taxon>
        <taxon>Bacillati</taxon>
        <taxon>Candidatus Dormiibacterota</taxon>
        <taxon>Candidatus Dormibacteria</taxon>
        <taxon>Candidatus Dormibacterales</taxon>
        <taxon>Candidatus Dormibacteraceae</taxon>
        <taxon>Candidatus Dormiibacter</taxon>
    </lineage>
</organism>
<feature type="compositionally biased region" description="Polar residues" evidence="1">
    <location>
        <begin position="41"/>
        <end position="53"/>
    </location>
</feature>
<feature type="compositionally biased region" description="Pro residues" evidence="1">
    <location>
        <begin position="95"/>
        <end position="104"/>
    </location>
</feature>
<name>A0A934KCK4_9BACT</name>
<accession>A0A934KCK4</accession>
<dbReference type="AlphaFoldDB" id="A0A934KCK4"/>
<feature type="compositionally biased region" description="Basic and acidic residues" evidence="1">
    <location>
        <begin position="23"/>
        <end position="36"/>
    </location>
</feature>
<protein>
    <recommendedName>
        <fullName evidence="4">DUF5709 domain-containing protein</fullName>
    </recommendedName>
</protein>